<reference evidence="12" key="1">
    <citation type="submission" date="2021-11" db="EMBL/GenBank/DDBJ databases">
        <authorList>
            <person name="Schell T."/>
        </authorList>
    </citation>
    <scope>NUCLEOTIDE SEQUENCE</scope>
    <source>
        <strain evidence="12">M5</strain>
    </source>
</reference>
<comment type="similarity">
    <text evidence="2">Belongs to the G-protein coupled receptor 1 family.</text>
</comment>
<keyword evidence="6" id="KW-0297">G-protein coupled receptor</keyword>
<comment type="caution">
    <text evidence="12">The sequence shown here is derived from an EMBL/GenBank/DDBJ whole genome shotgun (WGS) entry which is preliminary data.</text>
</comment>
<dbReference type="InterPro" id="IPR017452">
    <property type="entry name" value="GPCR_Rhodpsn_7TM"/>
</dbReference>
<feature type="transmembrane region" description="Helical" evidence="10">
    <location>
        <begin position="324"/>
        <end position="343"/>
    </location>
</feature>
<keyword evidence="5 10" id="KW-1133">Transmembrane helix</keyword>
<dbReference type="PANTHER" id="PTHR24249">
    <property type="entry name" value="HISTAMINE RECEPTOR-RELATED G-PROTEIN COUPLED RECEPTOR"/>
    <property type="match status" value="1"/>
</dbReference>
<evidence type="ECO:0000256" key="5">
    <source>
        <dbReference type="ARBA" id="ARBA00022989"/>
    </source>
</evidence>
<proteinExistence type="inferred from homology"/>
<dbReference type="Gene3D" id="1.20.1070.10">
    <property type="entry name" value="Rhodopsin 7-helix transmembrane proteins"/>
    <property type="match status" value="1"/>
</dbReference>
<evidence type="ECO:0000313" key="13">
    <source>
        <dbReference type="Proteomes" id="UP000789390"/>
    </source>
</evidence>
<feature type="transmembrane region" description="Helical" evidence="10">
    <location>
        <begin position="143"/>
        <end position="167"/>
    </location>
</feature>
<feature type="domain" description="G-protein coupled receptors family 1 profile" evidence="11">
    <location>
        <begin position="46"/>
        <end position="341"/>
    </location>
</feature>
<evidence type="ECO:0000256" key="8">
    <source>
        <dbReference type="ARBA" id="ARBA00023170"/>
    </source>
</evidence>
<accession>A0A8J2RT41</accession>
<dbReference type="SUPFAM" id="SSF81321">
    <property type="entry name" value="Family A G protein-coupled receptor-like"/>
    <property type="match status" value="1"/>
</dbReference>
<feature type="transmembrane region" description="Helical" evidence="10">
    <location>
        <begin position="179"/>
        <end position="201"/>
    </location>
</feature>
<name>A0A8J2RT41_9CRUS</name>
<organism evidence="12 13">
    <name type="scientific">Daphnia galeata</name>
    <dbReference type="NCBI Taxonomy" id="27404"/>
    <lineage>
        <taxon>Eukaryota</taxon>
        <taxon>Metazoa</taxon>
        <taxon>Ecdysozoa</taxon>
        <taxon>Arthropoda</taxon>
        <taxon>Crustacea</taxon>
        <taxon>Branchiopoda</taxon>
        <taxon>Diplostraca</taxon>
        <taxon>Cladocera</taxon>
        <taxon>Anomopoda</taxon>
        <taxon>Daphniidae</taxon>
        <taxon>Daphnia</taxon>
    </lineage>
</organism>
<gene>
    <name evidence="12" type="ORF">DGAL_LOCUS8869</name>
</gene>
<evidence type="ECO:0000259" key="11">
    <source>
        <dbReference type="PROSITE" id="PS50262"/>
    </source>
</evidence>
<evidence type="ECO:0000256" key="7">
    <source>
        <dbReference type="ARBA" id="ARBA00023136"/>
    </source>
</evidence>
<dbReference type="Proteomes" id="UP000789390">
    <property type="component" value="Unassembled WGS sequence"/>
</dbReference>
<dbReference type="GO" id="GO:0005886">
    <property type="term" value="C:plasma membrane"/>
    <property type="evidence" value="ECO:0007669"/>
    <property type="project" value="UniProtKB-SubCell"/>
</dbReference>
<dbReference type="AlphaFoldDB" id="A0A8J2RT41"/>
<evidence type="ECO:0000256" key="3">
    <source>
        <dbReference type="ARBA" id="ARBA00022475"/>
    </source>
</evidence>
<sequence>MNNSNSSYHQDDVVLTLNGEVYNPIDLDDNFLIITKFVCCSIGIPLNLSIAFTIVHRRRLHRKPRNIFLLGIIFSYLAFFVPSVIKLIYWAVYPIESVCRGYVAVVGVPQGLLLLNMLLALVDRYMAINHPLLHREKMTVRSAAVLIVIGSLVVVFLLKFIFIVHIIAPLRCEVCLVHVKLVLIVLSVLSLACIVFNFIVYRQTKDLLAESRRLTMVTNNVLTENDEDVEWIELGSIGNESRINHRASSGSGSMTDHSTHIKSMSIHVDKRKLSQIELEATRTLITGVTSLMVTALPPTVFVSIFLGCQLFFGAECSNLNWLSPYMIELGLIHAVYNPLIFIARNKDLRTALTCQMYQG</sequence>
<keyword evidence="8" id="KW-0675">Receptor</keyword>
<dbReference type="EMBL" id="CAKKLH010000201">
    <property type="protein sequence ID" value="CAH0105798.1"/>
    <property type="molecule type" value="Genomic_DNA"/>
</dbReference>
<dbReference type="PROSITE" id="PS50262">
    <property type="entry name" value="G_PROTEIN_RECEP_F1_2"/>
    <property type="match status" value="1"/>
</dbReference>
<keyword evidence="3" id="KW-1003">Cell membrane</keyword>
<evidence type="ECO:0000256" key="2">
    <source>
        <dbReference type="ARBA" id="ARBA00010663"/>
    </source>
</evidence>
<evidence type="ECO:0000313" key="12">
    <source>
        <dbReference type="EMBL" id="CAH0105798.1"/>
    </source>
</evidence>
<dbReference type="OrthoDB" id="6351817at2759"/>
<dbReference type="Pfam" id="PF00001">
    <property type="entry name" value="7tm_1"/>
    <property type="match status" value="1"/>
</dbReference>
<evidence type="ECO:0000256" key="4">
    <source>
        <dbReference type="ARBA" id="ARBA00022692"/>
    </source>
</evidence>
<feature type="transmembrane region" description="Helical" evidence="10">
    <location>
        <begin position="67"/>
        <end position="89"/>
    </location>
</feature>
<comment type="subcellular location">
    <subcellularLocation>
        <location evidence="1">Cell membrane</location>
        <topology evidence="1">Multi-pass membrane protein</topology>
    </subcellularLocation>
</comment>
<protein>
    <recommendedName>
        <fullName evidence="11">G-protein coupled receptors family 1 profile domain-containing protein</fullName>
    </recommendedName>
</protein>
<feature type="transmembrane region" description="Helical" evidence="10">
    <location>
        <begin position="291"/>
        <end position="312"/>
    </location>
</feature>
<keyword evidence="9" id="KW-0807">Transducer</keyword>
<keyword evidence="7 10" id="KW-0472">Membrane</keyword>
<dbReference type="InterPro" id="IPR000276">
    <property type="entry name" value="GPCR_Rhodpsn"/>
</dbReference>
<evidence type="ECO:0000256" key="10">
    <source>
        <dbReference type="SAM" id="Phobius"/>
    </source>
</evidence>
<feature type="transmembrane region" description="Helical" evidence="10">
    <location>
        <begin position="101"/>
        <end position="122"/>
    </location>
</feature>
<dbReference type="InterPro" id="IPR050569">
    <property type="entry name" value="TAAR"/>
</dbReference>
<evidence type="ECO:0000256" key="1">
    <source>
        <dbReference type="ARBA" id="ARBA00004651"/>
    </source>
</evidence>
<keyword evidence="13" id="KW-1185">Reference proteome</keyword>
<evidence type="ECO:0000256" key="9">
    <source>
        <dbReference type="ARBA" id="ARBA00023224"/>
    </source>
</evidence>
<keyword evidence="4 10" id="KW-0812">Transmembrane</keyword>
<dbReference type="GO" id="GO:0004930">
    <property type="term" value="F:G protein-coupled receptor activity"/>
    <property type="evidence" value="ECO:0007669"/>
    <property type="project" value="UniProtKB-KW"/>
</dbReference>
<evidence type="ECO:0000256" key="6">
    <source>
        <dbReference type="ARBA" id="ARBA00023040"/>
    </source>
</evidence>
<feature type="transmembrane region" description="Helical" evidence="10">
    <location>
        <begin position="31"/>
        <end position="55"/>
    </location>
</feature>
<dbReference type="PANTHER" id="PTHR24249:SF411">
    <property type="entry name" value="G-PROTEIN COUPLED RECEPTORS FAMILY 1 PROFILE DOMAIN-CONTAINING PROTEIN"/>
    <property type="match status" value="1"/>
</dbReference>